<protein>
    <submittedName>
        <fullName evidence="1">Secretion protein HlyD</fullName>
    </submittedName>
</protein>
<evidence type="ECO:0000313" key="1">
    <source>
        <dbReference type="EMBL" id="GAK46614.1"/>
    </source>
</evidence>
<accession>A0A081BEZ6</accession>
<sequence length="666" mass="70970">MAEGTQLAPPQAGTVYAPDEPLRFALSADVISNFQGRFALEIDRVDVSDLLSISGSGLVYAPVSPLTSGTHTLRLYELRKDEPPLVLGEWEVEVGGPQGAGPEGEGASPLDLTLVGQVDVEARRRLASNNLTRSSDPTALSGAAQLALEAQQGRVSVSFSGNAFLESEKALSLTGNVLDAGEYLADIVVGDEEGAGGLKAGLRLGHHGPATGSLIMSNYFRRGVSAWVSGFDGGLEASAFSVADEALVGGRDPLGQQSRSGHLRGFTLGTGALDLGPGTVKLSGIYYTGEEAQDFSVTPLGEGEEALSTAGEGDGWSGRLETRWLDGRLMLAGEHARSNLDEDGQGALAEESASATLLSASYDVLRGTSWGDDPVSLIVGADWYEIDTFFGSLGNPGVAADKEGASAFAQLQSGGMSLNFSARDETNNVDGLAGLPTERLRFLSLSGTYYPQIERENEEELAWLGEPYLTFGASGGRIDRDKTPIGYQGPDTDNDTWTVYGGIGSYYGPWSWGLTQTHSVYEDRTDALSDTRNDLTDISASWAVSDRLNLTSGLQFGIYEERQSARTSRQVNWLANIDAEIIPGTLNGALNYNLNLLTGGGDTPDRNVLSGELEWILEEASETRPRLSLALRGAVETNNGYTAPTDNESRYETYAVFRIQAPVRYR</sequence>
<dbReference type="eggNOG" id="ENOG5032WMT">
    <property type="taxonomic scope" value="Bacteria"/>
</dbReference>
<dbReference type="Proteomes" id="UP000028702">
    <property type="component" value="Unassembled WGS sequence"/>
</dbReference>
<name>A0A081BEZ6_9HYPH</name>
<comment type="caution">
    <text evidence="1">The sequence shown here is derived from an EMBL/GenBank/DDBJ whole genome shotgun (WGS) entry which is preliminary data.</text>
</comment>
<dbReference type="EMBL" id="BBIO01000022">
    <property type="protein sequence ID" value="GAK46614.1"/>
    <property type="molecule type" value="Genomic_DNA"/>
</dbReference>
<proteinExistence type="predicted"/>
<dbReference type="STRING" id="1333998.M2A_3113"/>
<evidence type="ECO:0000313" key="2">
    <source>
        <dbReference type="Proteomes" id="UP000028702"/>
    </source>
</evidence>
<gene>
    <name evidence="1" type="ORF">M2A_3113</name>
</gene>
<keyword evidence="2" id="KW-1185">Reference proteome</keyword>
<dbReference type="AlphaFoldDB" id="A0A081BEZ6"/>
<reference evidence="1 2" key="1">
    <citation type="submission" date="2014-07" db="EMBL/GenBank/DDBJ databases">
        <title>Tepidicaulis marinum gen. nov., sp. nov., a novel marine bacterium denitrifying nitrate to nitrous oxide strictly under microaerobic conditions.</title>
        <authorList>
            <person name="Takeuchi M."/>
            <person name="Yamagishi T."/>
            <person name="Kamagata Y."/>
            <person name="Oshima K."/>
            <person name="Hattori M."/>
            <person name="Katayama T."/>
            <person name="Hanada S."/>
            <person name="Tamaki H."/>
            <person name="Marumo K."/>
            <person name="Maeda H."/>
            <person name="Nedachi M."/>
            <person name="Iwasaki W."/>
            <person name="Suwa Y."/>
            <person name="Sakata S."/>
        </authorList>
    </citation>
    <scope>NUCLEOTIDE SEQUENCE [LARGE SCALE GENOMIC DNA]</scope>
    <source>
        <strain evidence="1 2">MA2</strain>
    </source>
</reference>
<organism evidence="1 2">
    <name type="scientific">Tepidicaulis marinus</name>
    <dbReference type="NCBI Taxonomy" id="1333998"/>
    <lineage>
        <taxon>Bacteria</taxon>
        <taxon>Pseudomonadati</taxon>
        <taxon>Pseudomonadota</taxon>
        <taxon>Alphaproteobacteria</taxon>
        <taxon>Hyphomicrobiales</taxon>
        <taxon>Parvibaculaceae</taxon>
        <taxon>Tepidicaulis</taxon>
    </lineage>
</organism>